<name>A0A564ZJE2_9BACT</name>
<keyword evidence="2" id="KW-1185">Reference proteome</keyword>
<organism evidence="1 2">
    <name type="scientific">Candidatus Methylomirabilis lanthanidiphila</name>
    <dbReference type="NCBI Taxonomy" id="2211376"/>
    <lineage>
        <taxon>Bacteria</taxon>
        <taxon>Candidatus Methylomirabilota</taxon>
        <taxon>Candidatus Methylomirabilia</taxon>
        <taxon>Candidatus Methylomirabilales</taxon>
        <taxon>Candidatus Methylomirabilaceae</taxon>
        <taxon>Candidatus Methylomirabilis</taxon>
    </lineage>
</organism>
<dbReference type="AlphaFoldDB" id="A0A564ZJE2"/>
<sequence length="86" mass="9722">MHERIIYATYDEMLAELLRLHLERHGVPCWLRSMRVGGFHGITFGPLGEIRLMTSRPYAAKGRRLIEQVVLRGALSPVPGNVGQPE</sequence>
<evidence type="ECO:0000313" key="1">
    <source>
        <dbReference type="EMBL" id="VUZ85461.1"/>
    </source>
</evidence>
<dbReference type="EMBL" id="CABIKM010000026">
    <property type="protein sequence ID" value="VUZ85461.1"/>
    <property type="molecule type" value="Genomic_DNA"/>
</dbReference>
<reference evidence="1 2" key="1">
    <citation type="submission" date="2019-07" db="EMBL/GenBank/DDBJ databases">
        <authorList>
            <person name="Cremers G."/>
        </authorList>
    </citation>
    <scope>NUCLEOTIDE SEQUENCE [LARGE SCALE GENOMIC DNA]</scope>
</reference>
<accession>A0A564ZJE2</accession>
<dbReference type="Proteomes" id="UP000334340">
    <property type="component" value="Unassembled WGS sequence"/>
</dbReference>
<protein>
    <recommendedName>
        <fullName evidence="3">DUF2007 domain-containing protein</fullName>
    </recommendedName>
</protein>
<gene>
    <name evidence="1" type="ORF">MELA_01846</name>
</gene>
<proteinExistence type="predicted"/>
<evidence type="ECO:0000313" key="2">
    <source>
        <dbReference type="Proteomes" id="UP000334340"/>
    </source>
</evidence>
<evidence type="ECO:0008006" key="3">
    <source>
        <dbReference type="Google" id="ProtNLM"/>
    </source>
</evidence>